<protein>
    <submittedName>
        <fullName evidence="1">Uncharacterized protein</fullName>
    </submittedName>
</protein>
<organism evidence="1 2">
    <name type="scientific">Candidatus Enterocloster faecavium</name>
    <dbReference type="NCBI Taxonomy" id="2838560"/>
    <lineage>
        <taxon>Bacteria</taxon>
        <taxon>Bacillati</taxon>
        <taxon>Bacillota</taxon>
        <taxon>Clostridia</taxon>
        <taxon>Lachnospirales</taxon>
        <taxon>Lachnospiraceae</taxon>
        <taxon>Enterocloster</taxon>
    </lineage>
</organism>
<reference evidence="1" key="1">
    <citation type="journal article" date="2021" name="PeerJ">
        <title>Extensive microbial diversity within the chicken gut microbiome revealed by metagenomics and culture.</title>
        <authorList>
            <person name="Gilroy R."/>
            <person name="Ravi A."/>
            <person name="Getino M."/>
            <person name="Pursley I."/>
            <person name="Horton D.L."/>
            <person name="Alikhan N.F."/>
            <person name="Baker D."/>
            <person name="Gharbi K."/>
            <person name="Hall N."/>
            <person name="Watson M."/>
            <person name="Adriaenssens E.M."/>
            <person name="Foster-Nyarko E."/>
            <person name="Jarju S."/>
            <person name="Secka A."/>
            <person name="Antonio M."/>
            <person name="Oren A."/>
            <person name="Chaudhuri R.R."/>
            <person name="La Ragione R."/>
            <person name="Hildebrand F."/>
            <person name="Pallen M.J."/>
        </authorList>
    </citation>
    <scope>NUCLEOTIDE SEQUENCE</scope>
    <source>
        <strain evidence="1">CHK188-4685</strain>
    </source>
</reference>
<evidence type="ECO:0000313" key="1">
    <source>
        <dbReference type="EMBL" id="HJB08319.1"/>
    </source>
</evidence>
<reference evidence="1" key="2">
    <citation type="submission" date="2021-04" db="EMBL/GenBank/DDBJ databases">
        <authorList>
            <person name="Gilroy R."/>
        </authorList>
    </citation>
    <scope>NUCLEOTIDE SEQUENCE</scope>
    <source>
        <strain evidence="1">CHK188-4685</strain>
    </source>
</reference>
<dbReference type="Pfam" id="PF18941">
    <property type="entry name" value="DUF5688"/>
    <property type="match status" value="1"/>
</dbReference>
<comment type="caution">
    <text evidence="1">The sequence shown here is derived from an EMBL/GenBank/DDBJ whole genome shotgun (WGS) entry which is preliminary data.</text>
</comment>
<accession>A0A9D2L969</accession>
<name>A0A9D2L969_9FIRM</name>
<sequence>MSYDVFVSQVVSRVKQHFGSGYSISLHQVPKNNGLMLDGLSISRQDCPIAPTIYLNPLYDRFKKGVPLEELLKEIITLYQENASLLSIDPDLLSRTDFVLPRLAVKLIHRASNRELLEQIPFRPFLDLAIVCFLYLGIREGRQMTVLVSYAHLNLWDLSQEDLLRIALQNTPKLFPFRLCSVKEAMEEMLSTLTDSADIQALPHSSWDGPEFLYLLTNRQGLDGAAAMLYPSVLRDFSNREGKDLIIFPSSVHEVLLLPVSDPAQGAHLSSMVREINHAQVPREERLSNQVYLYRRDTGEFSVLSESPETVL</sequence>
<proteinExistence type="predicted"/>
<evidence type="ECO:0000313" key="2">
    <source>
        <dbReference type="Proteomes" id="UP000886804"/>
    </source>
</evidence>
<dbReference type="AlphaFoldDB" id="A0A9D2L969"/>
<dbReference type="Proteomes" id="UP000886804">
    <property type="component" value="Unassembled WGS sequence"/>
</dbReference>
<gene>
    <name evidence="1" type="ORF">H9716_10745</name>
</gene>
<dbReference type="InterPro" id="IPR043743">
    <property type="entry name" value="DUF5688"/>
</dbReference>
<dbReference type="EMBL" id="DWYS01000127">
    <property type="protein sequence ID" value="HJB08319.1"/>
    <property type="molecule type" value="Genomic_DNA"/>
</dbReference>